<evidence type="ECO:0000313" key="3">
    <source>
        <dbReference type="Proteomes" id="UP000317730"/>
    </source>
</evidence>
<keyword evidence="3" id="KW-1185">Reference proteome</keyword>
<dbReference type="Pfam" id="PF01370">
    <property type="entry name" value="Epimerase"/>
    <property type="match status" value="1"/>
</dbReference>
<dbReference type="GO" id="GO:0005737">
    <property type="term" value="C:cytoplasm"/>
    <property type="evidence" value="ECO:0007669"/>
    <property type="project" value="TreeGrafter"/>
</dbReference>
<dbReference type="SUPFAM" id="SSF51735">
    <property type="entry name" value="NAD(P)-binding Rossmann-fold domains"/>
    <property type="match status" value="1"/>
</dbReference>
<gene>
    <name evidence="2" type="ORF">APE01nite_05540</name>
</gene>
<dbReference type="InterPro" id="IPR001509">
    <property type="entry name" value="Epimerase_deHydtase"/>
</dbReference>
<dbReference type="AlphaFoldDB" id="A0A4Y3TUI2"/>
<dbReference type="Gene3D" id="3.40.50.720">
    <property type="entry name" value="NAD(P)-binding Rossmann-like Domain"/>
    <property type="match status" value="1"/>
</dbReference>
<name>A0A4Y3TUI2_9PROT</name>
<accession>A0A4Y3TUI2</accession>
<sequence length="317" mass="34278">MKHTVLVLGAGGYVGRKLMSALARCEDMQPTAGLHRSSAVTDYASVCFDATDQAELEKHISGFDVVVNCVGSDPTVMLHSTYALLRAAQASTPLIVHFSSMAVYGSSCGLVDEKAPLRGDTGAYANAKVETERFMASYARRVVLRPGCIYGPGSPAWSSRIARLLQARRLGDLGAAGDGIANLVHVDDVAAAVIAAIRQPQCEGEVFNLAMKNPPTWNDYFICFAKALGAVPVRRIGERTLKAESRIVAPFLKVCEIIGRKLPFSFDLPPFFSSALLSLFRQDITLVSDKAERALGLQWRNLEESLREVAAFEGRPG</sequence>
<feature type="domain" description="NAD-dependent epimerase/dehydratase" evidence="1">
    <location>
        <begin position="5"/>
        <end position="210"/>
    </location>
</feature>
<dbReference type="PANTHER" id="PTHR48079">
    <property type="entry name" value="PROTEIN YEEZ"/>
    <property type="match status" value="1"/>
</dbReference>
<reference evidence="2 3" key="1">
    <citation type="submission" date="2019-06" db="EMBL/GenBank/DDBJ databases">
        <title>Whole genome shotgun sequence of Acetobacter peroxydans NBRC 13755.</title>
        <authorList>
            <person name="Hosoyama A."/>
            <person name="Uohara A."/>
            <person name="Ohji S."/>
            <person name="Ichikawa N."/>
        </authorList>
    </citation>
    <scope>NUCLEOTIDE SEQUENCE [LARGE SCALE GENOMIC DNA]</scope>
    <source>
        <strain evidence="2 3">NBRC 13755</strain>
    </source>
</reference>
<comment type="caution">
    <text evidence="2">The sequence shown here is derived from an EMBL/GenBank/DDBJ whole genome shotgun (WGS) entry which is preliminary data.</text>
</comment>
<dbReference type="Proteomes" id="UP000317730">
    <property type="component" value="Unassembled WGS sequence"/>
</dbReference>
<dbReference type="InterPro" id="IPR036291">
    <property type="entry name" value="NAD(P)-bd_dom_sf"/>
</dbReference>
<organism evidence="2 3">
    <name type="scientific">Acetobacter peroxydans</name>
    <dbReference type="NCBI Taxonomy" id="104098"/>
    <lineage>
        <taxon>Bacteria</taxon>
        <taxon>Pseudomonadati</taxon>
        <taxon>Pseudomonadota</taxon>
        <taxon>Alphaproteobacteria</taxon>
        <taxon>Acetobacterales</taxon>
        <taxon>Acetobacteraceae</taxon>
        <taxon>Acetobacter</taxon>
    </lineage>
</organism>
<dbReference type="RefSeq" id="WP_141374697.1">
    <property type="nucleotide sequence ID" value="NZ_BAPL01000030.1"/>
</dbReference>
<protein>
    <recommendedName>
        <fullName evidence="1">NAD-dependent epimerase/dehydratase domain-containing protein</fullName>
    </recommendedName>
</protein>
<dbReference type="GO" id="GO:0004029">
    <property type="term" value="F:aldehyde dehydrogenase (NAD+) activity"/>
    <property type="evidence" value="ECO:0007669"/>
    <property type="project" value="TreeGrafter"/>
</dbReference>
<evidence type="ECO:0000259" key="1">
    <source>
        <dbReference type="Pfam" id="PF01370"/>
    </source>
</evidence>
<dbReference type="InterPro" id="IPR051783">
    <property type="entry name" value="NAD(P)-dependent_oxidoreduct"/>
</dbReference>
<proteinExistence type="predicted"/>
<dbReference type="OrthoDB" id="4392084at2"/>
<dbReference type="EMBL" id="BJMV01000002">
    <property type="protein sequence ID" value="GEB84757.1"/>
    <property type="molecule type" value="Genomic_DNA"/>
</dbReference>
<evidence type="ECO:0000313" key="2">
    <source>
        <dbReference type="EMBL" id="GEB84757.1"/>
    </source>
</evidence>
<dbReference type="PANTHER" id="PTHR48079:SF6">
    <property type="entry name" value="NAD(P)-BINDING DOMAIN-CONTAINING PROTEIN-RELATED"/>
    <property type="match status" value="1"/>
</dbReference>